<name>A0A1I1SDZ8_9FLAO</name>
<evidence type="ECO:0000256" key="1">
    <source>
        <dbReference type="SAM" id="SignalP"/>
    </source>
</evidence>
<proteinExistence type="predicted"/>
<dbReference type="EMBL" id="FOMH01000008">
    <property type="protein sequence ID" value="SFD44724.1"/>
    <property type="molecule type" value="Genomic_DNA"/>
</dbReference>
<protein>
    <submittedName>
        <fullName evidence="2">Uncharacterized protein</fullName>
    </submittedName>
</protein>
<gene>
    <name evidence="2" type="ORF">SAMN05216297_1089</name>
</gene>
<keyword evidence="3" id="KW-1185">Reference proteome</keyword>
<dbReference type="OrthoDB" id="1307467at2"/>
<dbReference type="RefSeq" id="WP_091494943.1">
    <property type="nucleotide sequence ID" value="NZ_FOMH01000008.1"/>
</dbReference>
<sequence>MKTHVLLTLFLWCTATVTYSQVGMTTNNPNKDAVLDLNNSDGTNTKGLLLPKVALIETTDPSPFSTHIAGMKVYNTNTFSWITPSAAVTPGVYYNDGTKWVREASSSSAWVLPGNTGTNATTNRVGTLDAVDFVTRTNNVERTRVNSSGQLMIGTPSVLTGGSGTKMMVNNGTTAGALQLRDGTQAAGKVLTSDANGLATWQTPVPDIFDEPTFGTTATAGAVIPASPDNVYYYTGSSVTLPPGKWAVSISALIGKTDGSWTAANEMWWIRSTFSNSPTTLTMSGDVTNVRQLSGLLPGNCLYSMITGIITINNTSTADKTYYYIAGNPYTSRTTGTVTFPKAGAGENRLVAERVNF</sequence>
<dbReference type="Proteomes" id="UP000199672">
    <property type="component" value="Unassembled WGS sequence"/>
</dbReference>
<evidence type="ECO:0000313" key="2">
    <source>
        <dbReference type="EMBL" id="SFD44724.1"/>
    </source>
</evidence>
<feature type="signal peptide" evidence="1">
    <location>
        <begin position="1"/>
        <end position="20"/>
    </location>
</feature>
<accession>A0A1I1SDZ8</accession>
<dbReference type="AlphaFoldDB" id="A0A1I1SDZ8"/>
<evidence type="ECO:0000313" key="3">
    <source>
        <dbReference type="Proteomes" id="UP000199672"/>
    </source>
</evidence>
<reference evidence="3" key="1">
    <citation type="submission" date="2016-10" db="EMBL/GenBank/DDBJ databases">
        <authorList>
            <person name="Varghese N."/>
            <person name="Submissions S."/>
        </authorList>
    </citation>
    <scope>NUCLEOTIDE SEQUENCE [LARGE SCALE GENOMIC DNA]</scope>
    <source>
        <strain evidence="3">CGMCC 1.10370</strain>
    </source>
</reference>
<feature type="chain" id="PRO_5011537866" evidence="1">
    <location>
        <begin position="21"/>
        <end position="357"/>
    </location>
</feature>
<organism evidence="2 3">
    <name type="scientific">Flavobacterium phragmitis</name>
    <dbReference type="NCBI Taxonomy" id="739143"/>
    <lineage>
        <taxon>Bacteria</taxon>
        <taxon>Pseudomonadati</taxon>
        <taxon>Bacteroidota</taxon>
        <taxon>Flavobacteriia</taxon>
        <taxon>Flavobacteriales</taxon>
        <taxon>Flavobacteriaceae</taxon>
        <taxon>Flavobacterium</taxon>
    </lineage>
</organism>
<dbReference type="STRING" id="739143.SAMN05216297_1089"/>
<keyword evidence="1" id="KW-0732">Signal</keyword>